<protein>
    <submittedName>
        <fullName evidence="1">Uncharacterized protein</fullName>
    </submittedName>
</protein>
<dbReference type="EMBL" id="MINN01000074">
    <property type="protein sequence ID" value="OIU71723.1"/>
    <property type="molecule type" value="Genomic_DNA"/>
</dbReference>
<dbReference type="AlphaFoldDB" id="A0A1J6WU22"/>
<gene>
    <name evidence="1" type="ORF">BHE18_03425</name>
</gene>
<accession>A0A1J6WU22</accession>
<evidence type="ECO:0000313" key="2">
    <source>
        <dbReference type="Proteomes" id="UP000182062"/>
    </source>
</evidence>
<name>A0A1J6WU22_9BACI</name>
<sequence length="109" mass="12811">MCFLWQVIGYIQKGFRHFKCFQGRNSFFKFPVVKGSSDQLGIIESRIIFIIKNEAVFIKNLDILSKPNDLLSKIEIYYQILLYTPRYTWQSIRSPNLLYKLGSTSHPEA</sequence>
<dbReference type="Proteomes" id="UP000182062">
    <property type="component" value="Unassembled WGS sequence"/>
</dbReference>
<proteinExistence type="predicted"/>
<keyword evidence="2" id="KW-1185">Reference proteome</keyword>
<comment type="caution">
    <text evidence="1">The sequence shown here is derived from an EMBL/GenBank/DDBJ whole genome shotgun (WGS) entry which is preliminary data.</text>
</comment>
<reference evidence="1 2" key="1">
    <citation type="submission" date="2016-09" db="EMBL/GenBank/DDBJ databases">
        <title>Bacillus aquimaris SAMM genome sequence reveals colonization and biosurfactant production capacities.</title>
        <authorList>
            <person name="Waghmode S.R."/>
            <person name="Suryavanshi M.V."/>
        </authorList>
    </citation>
    <scope>NUCLEOTIDE SEQUENCE [LARGE SCALE GENOMIC DNA]</scope>
    <source>
        <strain evidence="1 2">SAMM</strain>
    </source>
</reference>
<evidence type="ECO:0000313" key="1">
    <source>
        <dbReference type="EMBL" id="OIU71723.1"/>
    </source>
</evidence>
<organism evidence="1 2">
    <name type="scientific">Rossellomorea aquimaris</name>
    <dbReference type="NCBI Taxonomy" id="189382"/>
    <lineage>
        <taxon>Bacteria</taxon>
        <taxon>Bacillati</taxon>
        <taxon>Bacillota</taxon>
        <taxon>Bacilli</taxon>
        <taxon>Bacillales</taxon>
        <taxon>Bacillaceae</taxon>
        <taxon>Rossellomorea</taxon>
    </lineage>
</organism>